<dbReference type="RefSeq" id="WP_188457786.1">
    <property type="nucleotide sequence ID" value="NZ_BMGM01000003.1"/>
</dbReference>
<dbReference type="EMBL" id="BMGM01000003">
    <property type="protein sequence ID" value="GGE29702.1"/>
    <property type="molecule type" value="Genomic_DNA"/>
</dbReference>
<evidence type="ECO:0000313" key="2">
    <source>
        <dbReference type="Proteomes" id="UP000599179"/>
    </source>
</evidence>
<evidence type="ECO:0000313" key="1">
    <source>
        <dbReference type="EMBL" id="GGE29702.1"/>
    </source>
</evidence>
<reference evidence="2" key="1">
    <citation type="journal article" date="2019" name="Int. J. Syst. Evol. Microbiol.">
        <title>The Global Catalogue of Microorganisms (GCM) 10K type strain sequencing project: providing services to taxonomists for standard genome sequencing and annotation.</title>
        <authorList>
            <consortium name="The Broad Institute Genomics Platform"/>
            <consortium name="The Broad Institute Genome Sequencing Center for Infectious Disease"/>
            <person name="Wu L."/>
            <person name="Ma J."/>
        </authorList>
    </citation>
    <scope>NUCLEOTIDE SEQUENCE [LARGE SCALE GENOMIC DNA]</scope>
    <source>
        <strain evidence="2">CGMCC 1.12931</strain>
    </source>
</reference>
<gene>
    <name evidence="1" type="ORF">GCM10010832_07760</name>
</gene>
<evidence type="ECO:0008006" key="3">
    <source>
        <dbReference type="Google" id="ProtNLM"/>
    </source>
</evidence>
<comment type="caution">
    <text evidence="1">The sequence shown here is derived from an EMBL/GenBank/DDBJ whole genome shotgun (WGS) entry which is preliminary data.</text>
</comment>
<sequence>MNSIYRLLIFIPFFVLLESCYAPEQNCQDFQQGVFEFEALVEGELKKTRFVRKKDIEIEYYEGKADTASIRWINDCEYILKNINPENRDAKNAMHFKILTTKNNQYTFEYSLVGSDNKQKGTAYKVEE</sequence>
<protein>
    <recommendedName>
        <fullName evidence="3">DNA topoisomerase IV</fullName>
    </recommendedName>
</protein>
<proteinExistence type="predicted"/>
<keyword evidence="2" id="KW-1185">Reference proteome</keyword>
<accession>A0ABQ1SFY2</accession>
<organism evidence="1 2">
    <name type="scientific">Psychroflexus planctonicus</name>
    <dbReference type="NCBI Taxonomy" id="1526575"/>
    <lineage>
        <taxon>Bacteria</taxon>
        <taxon>Pseudomonadati</taxon>
        <taxon>Bacteroidota</taxon>
        <taxon>Flavobacteriia</taxon>
        <taxon>Flavobacteriales</taxon>
        <taxon>Flavobacteriaceae</taxon>
        <taxon>Psychroflexus</taxon>
    </lineage>
</organism>
<dbReference type="Proteomes" id="UP000599179">
    <property type="component" value="Unassembled WGS sequence"/>
</dbReference>
<name>A0ABQ1SFY2_9FLAO</name>